<accession>T1GA78</accession>
<keyword evidence="2" id="KW-1185">Reference proteome</keyword>
<dbReference type="Proteomes" id="UP000015102">
    <property type="component" value="Unassembled WGS sequence"/>
</dbReference>
<organism evidence="1 2">
    <name type="scientific">Megaselia scalaris</name>
    <name type="common">Humpbacked fly</name>
    <name type="synonym">Phora scalaris</name>
    <dbReference type="NCBI Taxonomy" id="36166"/>
    <lineage>
        <taxon>Eukaryota</taxon>
        <taxon>Metazoa</taxon>
        <taxon>Ecdysozoa</taxon>
        <taxon>Arthropoda</taxon>
        <taxon>Hexapoda</taxon>
        <taxon>Insecta</taxon>
        <taxon>Pterygota</taxon>
        <taxon>Neoptera</taxon>
        <taxon>Endopterygota</taxon>
        <taxon>Diptera</taxon>
        <taxon>Brachycera</taxon>
        <taxon>Muscomorpha</taxon>
        <taxon>Platypezoidea</taxon>
        <taxon>Phoridae</taxon>
        <taxon>Megaseliini</taxon>
        <taxon>Megaselia</taxon>
    </lineage>
</organism>
<evidence type="ECO:0000313" key="1">
    <source>
        <dbReference type="EnsemblMetazoa" id="MESCA000128-PA"/>
    </source>
</evidence>
<dbReference type="STRING" id="36166.T1GA78"/>
<dbReference type="AlphaFoldDB" id="T1GA78"/>
<sequence length="48" mass="5747">MELSADNLDEDEEPRCIQLTNQHKTAIRFIRKVSSFTRYKIIYLNKNC</sequence>
<protein>
    <submittedName>
        <fullName evidence="1">Uncharacterized protein</fullName>
    </submittedName>
</protein>
<dbReference type="HOGENOM" id="CLU_3162648_0_0_1"/>
<reference evidence="1" key="2">
    <citation type="submission" date="2015-06" db="UniProtKB">
        <authorList>
            <consortium name="EnsemblMetazoa"/>
        </authorList>
    </citation>
    <scope>IDENTIFICATION</scope>
</reference>
<evidence type="ECO:0000313" key="2">
    <source>
        <dbReference type="Proteomes" id="UP000015102"/>
    </source>
</evidence>
<dbReference type="EnsemblMetazoa" id="MESCA000128-RA">
    <property type="protein sequence ID" value="MESCA000128-PA"/>
    <property type="gene ID" value="MESCA000128"/>
</dbReference>
<dbReference type="EMBL" id="CAQQ02111764">
    <property type="status" value="NOT_ANNOTATED_CDS"/>
    <property type="molecule type" value="Genomic_DNA"/>
</dbReference>
<name>T1GA78_MEGSC</name>
<proteinExistence type="predicted"/>
<reference evidence="2" key="1">
    <citation type="submission" date="2013-02" db="EMBL/GenBank/DDBJ databases">
        <authorList>
            <person name="Hughes D."/>
        </authorList>
    </citation>
    <scope>NUCLEOTIDE SEQUENCE</scope>
    <source>
        <strain>Durham</strain>
        <strain evidence="2">NC isolate 2 -- Noor lab</strain>
    </source>
</reference>
<dbReference type="EMBL" id="CAQQ02111763">
    <property type="status" value="NOT_ANNOTATED_CDS"/>
    <property type="molecule type" value="Genomic_DNA"/>
</dbReference>